<accession>A0A0B7FRA2</accession>
<dbReference type="Proteomes" id="UP000059188">
    <property type="component" value="Unassembled WGS sequence"/>
</dbReference>
<gene>
    <name evidence="2" type="ORF">RSOLAG1IB_08752</name>
</gene>
<evidence type="ECO:0000313" key="3">
    <source>
        <dbReference type="Proteomes" id="UP000059188"/>
    </source>
</evidence>
<protein>
    <submittedName>
        <fullName evidence="2">Uncharacterized protein</fullName>
    </submittedName>
</protein>
<keyword evidence="3" id="KW-1185">Reference proteome</keyword>
<proteinExistence type="predicted"/>
<name>A0A0B7FRA2_THACB</name>
<organism evidence="2 3">
    <name type="scientific">Thanatephorus cucumeris (strain AG1-IB / isolate 7/3/14)</name>
    <name type="common">Lettuce bottom rot fungus</name>
    <name type="synonym">Rhizoctonia solani</name>
    <dbReference type="NCBI Taxonomy" id="1108050"/>
    <lineage>
        <taxon>Eukaryota</taxon>
        <taxon>Fungi</taxon>
        <taxon>Dikarya</taxon>
        <taxon>Basidiomycota</taxon>
        <taxon>Agaricomycotina</taxon>
        <taxon>Agaricomycetes</taxon>
        <taxon>Cantharellales</taxon>
        <taxon>Ceratobasidiaceae</taxon>
        <taxon>Rhizoctonia</taxon>
        <taxon>Rhizoctonia solani AG-1</taxon>
    </lineage>
</organism>
<dbReference type="EMBL" id="LN679132">
    <property type="protein sequence ID" value="CEL58687.1"/>
    <property type="molecule type" value="Genomic_DNA"/>
</dbReference>
<feature type="compositionally biased region" description="Polar residues" evidence="1">
    <location>
        <begin position="49"/>
        <end position="58"/>
    </location>
</feature>
<reference evidence="2 3" key="1">
    <citation type="submission" date="2014-11" db="EMBL/GenBank/DDBJ databases">
        <authorList>
            <person name="Wibberg Daniel"/>
        </authorList>
    </citation>
    <scope>NUCLEOTIDE SEQUENCE [LARGE SCALE GENOMIC DNA]</scope>
    <source>
        <strain evidence="2">Rhizoctonia solani AG1-IB 7/3/14</strain>
    </source>
</reference>
<dbReference type="AlphaFoldDB" id="A0A0B7FRA2"/>
<evidence type="ECO:0000313" key="2">
    <source>
        <dbReference type="EMBL" id="CEL58687.1"/>
    </source>
</evidence>
<feature type="region of interest" description="Disordered" evidence="1">
    <location>
        <begin position="1"/>
        <end position="100"/>
    </location>
</feature>
<evidence type="ECO:0000256" key="1">
    <source>
        <dbReference type="SAM" id="MobiDB-lite"/>
    </source>
</evidence>
<sequence length="100" mass="10775">MEKTVARENLKESGTTSHQIKSGSGPGLKKSGKASRLIVEVVLQLPPKSRSQINNKSFTEPMASRSMGSPATASKKRKKGDGDKEQPKRTRRSTLTGAIP</sequence>
<feature type="compositionally biased region" description="Basic and acidic residues" evidence="1">
    <location>
        <begin position="1"/>
        <end position="11"/>
    </location>
</feature>